<dbReference type="GO" id="GO:0008202">
    <property type="term" value="P:steroid metabolic process"/>
    <property type="evidence" value="ECO:0007669"/>
    <property type="project" value="UniProtKB-KW"/>
</dbReference>
<dbReference type="EMBL" id="LM995447">
    <property type="protein sequence ID" value="CDZ24050.1"/>
    <property type="molecule type" value="Genomic_DNA"/>
</dbReference>
<gene>
    <name evidence="5" type="primary">fabG1</name>
    <name evidence="5" type="ORF">CCDG5_0931</name>
</gene>
<dbReference type="AlphaFoldDB" id="A0A078KSB8"/>
<keyword evidence="6" id="KW-1185">Reference proteome</keyword>
<dbReference type="PANTHER" id="PTHR42879">
    <property type="entry name" value="3-OXOACYL-(ACYL-CARRIER-PROTEIN) REDUCTASE"/>
    <property type="match status" value="1"/>
</dbReference>
<dbReference type="NCBIfam" id="NF047420">
    <property type="entry name" value="EF_P_mod_YmfI"/>
    <property type="match status" value="1"/>
</dbReference>
<dbReference type="NCBIfam" id="NF005559">
    <property type="entry name" value="PRK07231.1"/>
    <property type="match status" value="1"/>
</dbReference>
<evidence type="ECO:0000259" key="4">
    <source>
        <dbReference type="SMART" id="SM00822"/>
    </source>
</evidence>
<dbReference type="NCBIfam" id="NF009466">
    <property type="entry name" value="PRK12826.1-2"/>
    <property type="match status" value="1"/>
</dbReference>
<dbReference type="InterPro" id="IPR020904">
    <property type="entry name" value="Sc_DH/Rdtase_CS"/>
</dbReference>
<proteinExistence type="inferred from homology"/>
<dbReference type="OrthoDB" id="9803333at2"/>
<accession>A0A078KSB8</accession>
<dbReference type="PRINTS" id="PR00080">
    <property type="entry name" value="SDRFAMILY"/>
</dbReference>
<dbReference type="SMART" id="SM00822">
    <property type="entry name" value="PKS_KR"/>
    <property type="match status" value="1"/>
</dbReference>
<reference evidence="6" key="1">
    <citation type="submission" date="2014-07" db="EMBL/GenBank/DDBJ databases">
        <authorList>
            <person name="Wibberg D."/>
        </authorList>
    </citation>
    <scope>NUCLEOTIDE SEQUENCE [LARGE SCALE GENOMIC DNA]</scope>
    <source>
        <strain evidence="6">DG5</strain>
    </source>
</reference>
<dbReference type="PROSITE" id="PS00061">
    <property type="entry name" value="ADH_SHORT"/>
    <property type="match status" value="1"/>
</dbReference>
<dbReference type="GO" id="GO:0032787">
    <property type="term" value="P:monocarboxylic acid metabolic process"/>
    <property type="evidence" value="ECO:0007669"/>
    <property type="project" value="UniProtKB-ARBA"/>
</dbReference>
<dbReference type="PATRIC" id="fig|29343.3.peg.983"/>
<comment type="similarity">
    <text evidence="1">Belongs to the short-chain dehydrogenases/reductases (SDR) family.</text>
</comment>
<evidence type="ECO:0000313" key="5">
    <source>
        <dbReference type="EMBL" id="CDZ24050.1"/>
    </source>
</evidence>
<dbReference type="InterPro" id="IPR002347">
    <property type="entry name" value="SDR_fam"/>
</dbReference>
<dbReference type="PRINTS" id="PR00081">
    <property type="entry name" value="GDHRDH"/>
</dbReference>
<evidence type="ECO:0000256" key="3">
    <source>
        <dbReference type="ARBA" id="ARBA00023221"/>
    </source>
</evidence>
<dbReference type="SUPFAM" id="SSF51735">
    <property type="entry name" value="NAD(P)-binding Rossmann-fold domains"/>
    <property type="match status" value="1"/>
</dbReference>
<dbReference type="Pfam" id="PF13561">
    <property type="entry name" value="adh_short_C2"/>
    <property type="match status" value="1"/>
</dbReference>
<dbReference type="FunFam" id="3.40.50.720:FF:000173">
    <property type="entry name" value="3-oxoacyl-[acyl-carrier protein] reductase"/>
    <property type="match status" value="1"/>
</dbReference>
<dbReference type="InterPro" id="IPR036291">
    <property type="entry name" value="NAD(P)-bd_dom_sf"/>
</dbReference>
<dbReference type="STRING" id="29343.CCDG5_0931"/>
<evidence type="ECO:0000256" key="1">
    <source>
        <dbReference type="ARBA" id="ARBA00006484"/>
    </source>
</evidence>
<keyword evidence="3" id="KW-0753">Steroid metabolism</keyword>
<dbReference type="InterPro" id="IPR057326">
    <property type="entry name" value="KR_dom"/>
</dbReference>
<evidence type="ECO:0000256" key="2">
    <source>
        <dbReference type="ARBA" id="ARBA00023002"/>
    </source>
</evidence>
<dbReference type="EC" id="1.1.1.100" evidence="5"/>
<keyword evidence="2 5" id="KW-0560">Oxidoreductase</keyword>
<evidence type="ECO:0000313" key="6">
    <source>
        <dbReference type="Proteomes" id="UP000032431"/>
    </source>
</evidence>
<dbReference type="KEGG" id="ccel:CCDG5_0931"/>
<dbReference type="PANTHER" id="PTHR42879:SF2">
    <property type="entry name" value="3-OXOACYL-[ACYL-CARRIER-PROTEIN] REDUCTASE FABG"/>
    <property type="match status" value="1"/>
</dbReference>
<keyword evidence="3" id="KW-0443">Lipid metabolism</keyword>
<dbReference type="InterPro" id="IPR050259">
    <property type="entry name" value="SDR"/>
</dbReference>
<organism evidence="5 6">
    <name type="scientific">[Clostridium] cellulosi</name>
    <dbReference type="NCBI Taxonomy" id="29343"/>
    <lineage>
        <taxon>Bacteria</taxon>
        <taxon>Bacillati</taxon>
        <taxon>Bacillota</taxon>
        <taxon>Clostridia</taxon>
        <taxon>Eubacteriales</taxon>
        <taxon>Oscillospiraceae</taxon>
        <taxon>Oscillospiraceae incertae sedis</taxon>
    </lineage>
</organism>
<dbReference type="Gene3D" id="3.40.50.720">
    <property type="entry name" value="NAD(P)-binding Rossmann-like Domain"/>
    <property type="match status" value="1"/>
</dbReference>
<name>A0A078KSB8_9FIRM</name>
<dbReference type="HOGENOM" id="CLU_010194_1_3_9"/>
<dbReference type="Proteomes" id="UP000032431">
    <property type="component" value="Chromosome I"/>
</dbReference>
<protein>
    <submittedName>
        <fullName evidence="5">3-oxoacyl-[acyl-carrier-protein] reductase FabG</fullName>
        <ecNumber evidence="5">1.1.1.100</ecNumber>
    </submittedName>
</protein>
<dbReference type="GO" id="GO:0004316">
    <property type="term" value="F:3-oxoacyl-[acyl-carrier-protein] reductase (NADPH) activity"/>
    <property type="evidence" value="ECO:0007669"/>
    <property type="project" value="UniProtKB-EC"/>
</dbReference>
<sequence>MSKVVLITGASRGIGQEAAKLFARNGYKTAINYYKSENEALELAKTLNSEGLCASVFRCDVSDLKQVQDMVSDCESELGPIDVLINNAGIAQQKLFTDLTAEDWDRMFSVDVKGVFNCCRCVLPSMIRRHSGKIINVSSIWGICGASCEVHYSAAKAAVIGLTKALAKEVGPSNIQVNCVAPGIIDTQMNSALSDEEKAALCDETPLGRFGTPQDIAQTMLFLASPAADFITGQVISPNGGFVI</sequence>
<feature type="domain" description="Ketoreductase" evidence="4">
    <location>
        <begin position="3"/>
        <end position="187"/>
    </location>
</feature>